<evidence type="ECO:0000313" key="9">
    <source>
        <dbReference type="Proteomes" id="UP000031135"/>
    </source>
</evidence>
<evidence type="ECO:0000313" key="8">
    <source>
        <dbReference type="EMBL" id="AJC89987.1"/>
    </source>
</evidence>
<sequence length="118" mass="13072">MRANVLKRKISLRVKRKKRIRAKISGTQALPRVSVFKSNRTLYIQAIDDVKAVTLAAVDGRKLGVKANEEGAKKIAAEFAKVLKAKNIEEAVFDRNGYLYHGVIAALAEALRENGIKL</sequence>
<dbReference type="Pfam" id="PF00861">
    <property type="entry name" value="Ribosomal_L18p"/>
    <property type="match status" value="1"/>
</dbReference>
<dbReference type="Proteomes" id="UP000031135">
    <property type="component" value="Chromosome"/>
</dbReference>
<evidence type="ECO:0000256" key="4">
    <source>
        <dbReference type="ARBA" id="ARBA00022980"/>
    </source>
</evidence>
<comment type="function">
    <text evidence="7">This is one of the proteins that bind and probably mediate the attachment of the 5S RNA into the large ribosomal subunit, where it forms part of the central protuberance.</text>
</comment>
<keyword evidence="4 7" id="KW-0689">Ribosomal protein</keyword>
<dbReference type="GO" id="GO:0022625">
    <property type="term" value="C:cytosolic large ribosomal subunit"/>
    <property type="evidence" value="ECO:0007669"/>
    <property type="project" value="TreeGrafter"/>
</dbReference>
<dbReference type="GO" id="GO:0006412">
    <property type="term" value="P:translation"/>
    <property type="evidence" value="ECO:0007669"/>
    <property type="project" value="UniProtKB-UniRule"/>
</dbReference>
<dbReference type="InterPro" id="IPR057268">
    <property type="entry name" value="Ribosomal_L18"/>
</dbReference>
<evidence type="ECO:0000256" key="5">
    <source>
        <dbReference type="ARBA" id="ARBA00023274"/>
    </source>
</evidence>
<evidence type="ECO:0000256" key="7">
    <source>
        <dbReference type="HAMAP-Rule" id="MF_01337"/>
    </source>
</evidence>
<dbReference type="PANTHER" id="PTHR12899:SF3">
    <property type="entry name" value="LARGE RIBOSOMAL SUBUNIT PROTEIN UL18M"/>
    <property type="match status" value="1"/>
</dbReference>
<evidence type="ECO:0000256" key="6">
    <source>
        <dbReference type="ARBA" id="ARBA00035197"/>
    </source>
</evidence>
<dbReference type="AlphaFoldDB" id="A0A0A8H7R5"/>
<reference evidence="8 9" key="1">
    <citation type="journal article" date="2014" name="Genome Biol. Evol.">
        <title>Comparative Genomics of the Campylobacter lari Group.</title>
        <authorList>
            <person name="Miller W.G."/>
            <person name="Yee E."/>
            <person name="Chapman M.H."/>
            <person name="Smith T.P."/>
            <person name="Bono J.L."/>
            <person name="Huynh S."/>
            <person name="Parker C.T."/>
            <person name="Vandamme P."/>
            <person name="Luong K."/>
            <person name="Korlach J."/>
        </authorList>
    </citation>
    <scope>NUCLEOTIDE SEQUENCE [LARGE SCALE GENOMIC DNA]</scope>
    <source>
        <strain evidence="8 9">LMG 24374</strain>
    </source>
</reference>
<dbReference type="EMBL" id="CP007772">
    <property type="protein sequence ID" value="AJC89987.1"/>
    <property type="molecule type" value="Genomic_DNA"/>
</dbReference>
<organism evidence="8 9">
    <name type="scientific">Campylobacter subantarcticus LMG 24374</name>
    <dbReference type="NCBI Taxonomy" id="1388751"/>
    <lineage>
        <taxon>Bacteria</taxon>
        <taxon>Pseudomonadati</taxon>
        <taxon>Campylobacterota</taxon>
        <taxon>Epsilonproteobacteria</taxon>
        <taxon>Campylobacterales</taxon>
        <taxon>Campylobacteraceae</taxon>
        <taxon>Campylobacter</taxon>
    </lineage>
</organism>
<comment type="subunit">
    <text evidence="7">Part of the 50S ribosomal subunit; part of the 5S rRNA/L5/L18/L25 subcomplex. Contacts the 5S and 23S rRNAs.</text>
</comment>
<dbReference type="NCBIfam" id="TIGR00060">
    <property type="entry name" value="L18_bact"/>
    <property type="match status" value="1"/>
</dbReference>
<name>A0A0A8H7R5_9BACT</name>
<dbReference type="KEGG" id="csm:CSUB8521_0086"/>
<dbReference type="GO" id="GO:0003735">
    <property type="term" value="F:structural constituent of ribosome"/>
    <property type="evidence" value="ECO:0007669"/>
    <property type="project" value="InterPro"/>
</dbReference>
<comment type="similarity">
    <text evidence="1 7">Belongs to the universal ribosomal protein uL18 family.</text>
</comment>
<dbReference type="PANTHER" id="PTHR12899">
    <property type="entry name" value="39S RIBOSOMAL PROTEIN L18, MITOCHONDRIAL"/>
    <property type="match status" value="1"/>
</dbReference>
<protein>
    <recommendedName>
        <fullName evidence="6 7">Large ribosomal subunit protein uL18</fullName>
    </recommendedName>
</protein>
<dbReference type="InterPro" id="IPR004389">
    <property type="entry name" value="Ribosomal_uL18_bac-type"/>
</dbReference>
<proteinExistence type="inferred from homology"/>
<dbReference type="Gene3D" id="3.30.420.100">
    <property type="match status" value="1"/>
</dbReference>
<dbReference type="GO" id="GO:0008097">
    <property type="term" value="F:5S rRNA binding"/>
    <property type="evidence" value="ECO:0007669"/>
    <property type="project" value="TreeGrafter"/>
</dbReference>
<dbReference type="HAMAP" id="MF_01337_B">
    <property type="entry name" value="Ribosomal_uL18_B"/>
    <property type="match status" value="1"/>
</dbReference>
<dbReference type="HOGENOM" id="CLU_098841_0_1_7"/>
<dbReference type="CDD" id="cd00432">
    <property type="entry name" value="Ribosomal_L18_L5e"/>
    <property type="match status" value="1"/>
</dbReference>
<dbReference type="InterPro" id="IPR005484">
    <property type="entry name" value="Ribosomal_uL18_bac/plant/anim"/>
</dbReference>
<keyword evidence="5 7" id="KW-0687">Ribonucleoprotein</keyword>
<evidence type="ECO:0000256" key="2">
    <source>
        <dbReference type="ARBA" id="ARBA00022730"/>
    </source>
</evidence>
<accession>A0A0A8H7R5</accession>
<dbReference type="OrthoDB" id="9810939at2"/>
<evidence type="ECO:0000256" key="1">
    <source>
        <dbReference type="ARBA" id="ARBA00007116"/>
    </source>
</evidence>
<dbReference type="RefSeq" id="WP_039662371.1">
    <property type="nucleotide sequence ID" value="NZ_CP007772.1"/>
</dbReference>
<dbReference type="SUPFAM" id="SSF53137">
    <property type="entry name" value="Translational machinery components"/>
    <property type="match status" value="1"/>
</dbReference>
<keyword evidence="2 7" id="KW-0699">rRNA-binding</keyword>
<keyword evidence="3 7" id="KW-0694">RNA-binding</keyword>
<gene>
    <name evidence="7 8" type="primary">rplR</name>
    <name evidence="8" type="ORF">CSUB8521_0086</name>
</gene>
<evidence type="ECO:0000256" key="3">
    <source>
        <dbReference type="ARBA" id="ARBA00022884"/>
    </source>
</evidence>